<feature type="region of interest" description="Disordered" evidence="8">
    <location>
        <begin position="1"/>
        <end position="32"/>
    </location>
</feature>
<dbReference type="GO" id="GO:0005516">
    <property type="term" value="F:calmodulin binding"/>
    <property type="evidence" value="ECO:0007669"/>
    <property type="project" value="InterPro"/>
</dbReference>
<keyword evidence="6" id="KW-0804">Transcription</keyword>
<dbReference type="InterPro" id="IPR012416">
    <property type="entry name" value="CBP60"/>
</dbReference>
<evidence type="ECO:0000259" key="11">
    <source>
        <dbReference type="Pfam" id="PF20452"/>
    </source>
</evidence>
<feature type="domain" description="Calmodulin binding protein-like N-terminal" evidence="9">
    <location>
        <begin position="97"/>
        <end position="244"/>
    </location>
</feature>
<evidence type="ECO:0000256" key="7">
    <source>
        <dbReference type="ARBA" id="ARBA00023242"/>
    </source>
</evidence>
<keyword evidence="3" id="KW-0805">Transcription regulation</keyword>
<name>A0A2N9GPA2_FAGSY</name>
<proteinExistence type="inferred from homology"/>
<protein>
    <recommendedName>
        <fullName evidence="13">Calmodulin</fullName>
    </recommendedName>
</protein>
<evidence type="ECO:0000256" key="1">
    <source>
        <dbReference type="ARBA" id="ARBA00004123"/>
    </source>
</evidence>
<evidence type="ECO:0000256" key="8">
    <source>
        <dbReference type="SAM" id="MobiDB-lite"/>
    </source>
</evidence>
<dbReference type="Pfam" id="PF20451">
    <property type="entry name" value="Calmod_bind_M"/>
    <property type="match status" value="1"/>
</dbReference>
<comment type="subcellular location">
    <subcellularLocation>
        <location evidence="1">Nucleus</location>
    </subcellularLocation>
</comment>
<keyword evidence="7" id="KW-0539">Nucleus</keyword>
<gene>
    <name evidence="12" type="ORF">FSB_LOCUS29170</name>
</gene>
<evidence type="ECO:0000313" key="12">
    <source>
        <dbReference type="EMBL" id="SPD01288.1"/>
    </source>
</evidence>
<comment type="similarity">
    <text evidence="2">Belongs to the plant ACBP60 protein family.</text>
</comment>
<dbReference type="InterPro" id="IPR046830">
    <property type="entry name" value="Calmod_bind_M"/>
</dbReference>
<evidence type="ECO:0000256" key="3">
    <source>
        <dbReference type="ARBA" id="ARBA00023015"/>
    </source>
</evidence>
<evidence type="ECO:0000256" key="4">
    <source>
        <dbReference type="ARBA" id="ARBA00023125"/>
    </source>
</evidence>
<dbReference type="PANTHER" id="PTHR31713">
    <property type="entry name" value="OS02G0177800 PROTEIN"/>
    <property type="match status" value="1"/>
</dbReference>
<reference evidence="12" key="1">
    <citation type="submission" date="2018-02" db="EMBL/GenBank/DDBJ databases">
        <authorList>
            <person name="Cohen D.B."/>
            <person name="Kent A.D."/>
        </authorList>
    </citation>
    <scope>NUCLEOTIDE SEQUENCE</scope>
</reference>
<evidence type="ECO:0000256" key="2">
    <source>
        <dbReference type="ARBA" id="ARBA00007214"/>
    </source>
</evidence>
<dbReference type="GO" id="GO:0080142">
    <property type="term" value="P:regulation of salicylic acid biosynthetic process"/>
    <property type="evidence" value="ECO:0007669"/>
    <property type="project" value="TreeGrafter"/>
</dbReference>
<accession>A0A2N9GPA2</accession>
<dbReference type="GO" id="GO:0043565">
    <property type="term" value="F:sequence-specific DNA binding"/>
    <property type="evidence" value="ECO:0007669"/>
    <property type="project" value="TreeGrafter"/>
</dbReference>
<dbReference type="Pfam" id="PF07887">
    <property type="entry name" value="Calmodulin_bind"/>
    <property type="match status" value="1"/>
</dbReference>
<evidence type="ECO:0000256" key="5">
    <source>
        <dbReference type="ARBA" id="ARBA00023159"/>
    </source>
</evidence>
<evidence type="ECO:0000256" key="6">
    <source>
        <dbReference type="ARBA" id="ARBA00023163"/>
    </source>
</evidence>
<evidence type="ECO:0008006" key="13">
    <source>
        <dbReference type="Google" id="ProtNLM"/>
    </source>
</evidence>
<sequence>MQTRYMERSNSMAREKRGLDSTSAEEGQPDRKRPALASVIVEALKVDSLQKLCSSLEPILRKVVSEEVERALAKLGPAKLTGRSSPKRIEGPDGGNLQLHFKSRLSLPLFTGGKVEGEQGAAIHFVLIDSSTGLVVTSGPESLVKLDVVVLEGDFNNEDDDNWTQEEFESHVVKEREGKRPLLTGDLQVTLKEGVGTLGDLTFTDNSSWIRSRKFRLGLKVASGFSEGIRIREGKTEAFTVKDHRGELYKKHYPPALHDDVWRLEKIGKDGSFHKRLNKAGIYTVEDFLRLVVRDSQGLRTILGSGMSNKMWDVLVEHAKTCVLSGKHYVYYAEDERNVGVVFNNIYEFCGLISSGQYYSADSLSESQKVYVDTLVKKAYDNWRHVIEYDGKSLLSFKQNKSLGASQTEVFLNSQDYSNSFDQQQFTLPTLPVPVPSEQPSMDSAGLTVGGYNDNTRFPLQSQNVNLNAPIQFDGTSIPLQNPLIGSSHQALLPRSENLLALGPSQSSTSGFQTVGASNLTSYRGVEDYFPEEEIRMRSHEMLENEDMQHLLRFFNMGGHGSINATEDGYPYPSPYMGTPSLDCNFDDDRTRSSGKAVVGWLKLKAALRWGIFIRKKAAERRAQLVELDDP</sequence>
<feature type="domain" description="Calmodulin binding protein central" evidence="10">
    <location>
        <begin position="256"/>
        <end position="322"/>
    </location>
</feature>
<feature type="compositionally biased region" description="Polar residues" evidence="8">
    <location>
        <begin position="1"/>
        <end position="12"/>
    </location>
</feature>
<keyword evidence="5" id="KW-0010">Activator</keyword>
<dbReference type="InterPro" id="IPR046829">
    <property type="entry name" value="Calmod_bind_C"/>
</dbReference>
<dbReference type="PANTHER" id="PTHR31713:SF18">
    <property type="entry name" value="OS02G0177800 PROTEIN"/>
    <property type="match status" value="1"/>
</dbReference>
<dbReference type="InterPro" id="IPR046831">
    <property type="entry name" value="Calmodulin_bind_N"/>
</dbReference>
<dbReference type="AlphaFoldDB" id="A0A2N9GPA2"/>
<dbReference type="GO" id="GO:0005634">
    <property type="term" value="C:nucleus"/>
    <property type="evidence" value="ECO:0007669"/>
    <property type="project" value="UniProtKB-SubCell"/>
</dbReference>
<evidence type="ECO:0000259" key="9">
    <source>
        <dbReference type="Pfam" id="PF07887"/>
    </source>
</evidence>
<dbReference type="GO" id="GO:0003700">
    <property type="term" value="F:DNA-binding transcription factor activity"/>
    <property type="evidence" value="ECO:0007669"/>
    <property type="project" value="TreeGrafter"/>
</dbReference>
<dbReference type="Pfam" id="PF20452">
    <property type="entry name" value="Calmod_bind_C"/>
    <property type="match status" value="1"/>
</dbReference>
<dbReference type="EMBL" id="OIVN01002179">
    <property type="protein sequence ID" value="SPD01288.1"/>
    <property type="molecule type" value="Genomic_DNA"/>
</dbReference>
<keyword evidence="4" id="KW-0238">DNA-binding</keyword>
<evidence type="ECO:0000259" key="10">
    <source>
        <dbReference type="Pfam" id="PF20451"/>
    </source>
</evidence>
<organism evidence="12">
    <name type="scientific">Fagus sylvatica</name>
    <name type="common">Beechnut</name>
    <dbReference type="NCBI Taxonomy" id="28930"/>
    <lineage>
        <taxon>Eukaryota</taxon>
        <taxon>Viridiplantae</taxon>
        <taxon>Streptophyta</taxon>
        <taxon>Embryophyta</taxon>
        <taxon>Tracheophyta</taxon>
        <taxon>Spermatophyta</taxon>
        <taxon>Magnoliopsida</taxon>
        <taxon>eudicotyledons</taxon>
        <taxon>Gunneridae</taxon>
        <taxon>Pentapetalae</taxon>
        <taxon>rosids</taxon>
        <taxon>fabids</taxon>
        <taxon>Fagales</taxon>
        <taxon>Fagaceae</taxon>
        <taxon>Fagus</taxon>
    </lineage>
</organism>
<feature type="domain" description="Calmodulin binding protein C-terminal" evidence="11">
    <location>
        <begin position="327"/>
        <end position="389"/>
    </location>
</feature>